<name>A0ACC0E126_9BASI</name>
<evidence type="ECO:0000313" key="1">
    <source>
        <dbReference type="EMBL" id="KAI7942133.1"/>
    </source>
</evidence>
<gene>
    <name evidence="1" type="ORF">MJO28_012160</name>
</gene>
<protein>
    <submittedName>
        <fullName evidence="1">Uncharacterized protein</fullName>
    </submittedName>
</protein>
<reference evidence="1 2" key="3">
    <citation type="journal article" date="2022" name="Microbiol. Spectr.">
        <title>Folding features and dynamics of 3D genome architecture in plant fungal pathogens.</title>
        <authorList>
            <person name="Xia C."/>
        </authorList>
    </citation>
    <scope>NUCLEOTIDE SEQUENCE [LARGE SCALE GENOMIC DNA]</scope>
    <source>
        <strain evidence="1 2">93-210</strain>
    </source>
</reference>
<dbReference type="Proteomes" id="UP001060170">
    <property type="component" value="Chromosome 12"/>
</dbReference>
<organism evidence="1 2">
    <name type="scientific">Puccinia striiformis f. sp. tritici</name>
    <dbReference type="NCBI Taxonomy" id="168172"/>
    <lineage>
        <taxon>Eukaryota</taxon>
        <taxon>Fungi</taxon>
        <taxon>Dikarya</taxon>
        <taxon>Basidiomycota</taxon>
        <taxon>Pucciniomycotina</taxon>
        <taxon>Pucciniomycetes</taxon>
        <taxon>Pucciniales</taxon>
        <taxon>Pucciniaceae</taxon>
        <taxon>Puccinia</taxon>
    </lineage>
</organism>
<sequence>MKFLFGLILLMNISQLALTASIFSLAAYGRSWASLRAADLSDEFFGDAREADSAVPLIREKSETTRNPIDGVDTLSFRGDIVAPVPKPLSANTERAA</sequence>
<evidence type="ECO:0000313" key="2">
    <source>
        <dbReference type="Proteomes" id="UP001060170"/>
    </source>
</evidence>
<reference evidence="2" key="1">
    <citation type="journal article" date="2018" name="BMC Genomics">
        <title>Genomic insights into host adaptation between the wheat stripe rust pathogen (Puccinia striiformis f. sp. tritici) and the barley stripe rust pathogen (Puccinia striiformis f. sp. hordei).</title>
        <authorList>
            <person name="Xia C."/>
            <person name="Wang M."/>
            <person name="Yin C."/>
            <person name="Cornejo O.E."/>
            <person name="Hulbert S.H."/>
            <person name="Chen X."/>
        </authorList>
    </citation>
    <scope>NUCLEOTIDE SEQUENCE [LARGE SCALE GENOMIC DNA]</scope>
    <source>
        <strain evidence="2">93-210</strain>
    </source>
</reference>
<reference evidence="2" key="2">
    <citation type="journal article" date="2018" name="Mol. Plant Microbe Interact.">
        <title>Genome sequence resources for the wheat stripe rust pathogen (Puccinia striiformis f. sp. tritici) and the barley stripe rust pathogen (Puccinia striiformis f. sp. hordei).</title>
        <authorList>
            <person name="Xia C."/>
            <person name="Wang M."/>
            <person name="Yin C."/>
            <person name="Cornejo O.E."/>
            <person name="Hulbert S.H."/>
            <person name="Chen X."/>
        </authorList>
    </citation>
    <scope>NUCLEOTIDE SEQUENCE [LARGE SCALE GENOMIC DNA]</scope>
    <source>
        <strain evidence="2">93-210</strain>
    </source>
</reference>
<comment type="caution">
    <text evidence="1">The sequence shown here is derived from an EMBL/GenBank/DDBJ whole genome shotgun (WGS) entry which is preliminary data.</text>
</comment>
<dbReference type="EMBL" id="CM045876">
    <property type="protein sequence ID" value="KAI7942133.1"/>
    <property type="molecule type" value="Genomic_DNA"/>
</dbReference>
<accession>A0ACC0E126</accession>
<proteinExistence type="predicted"/>
<keyword evidence="2" id="KW-1185">Reference proteome</keyword>